<dbReference type="InterPro" id="IPR051396">
    <property type="entry name" value="Bact_Antivir_Def_Nuclease"/>
</dbReference>
<feature type="domain" description="ATPase AAA-type core" evidence="1">
    <location>
        <begin position="277"/>
        <end position="320"/>
    </location>
</feature>
<comment type="caution">
    <text evidence="2">The sequence shown here is derived from an EMBL/GenBank/DDBJ whole genome shotgun (WGS) entry which is preliminary data.</text>
</comment>
<dbReference type="EMBL" id="DXEL01000073">
    <property type="protein sequence ID" value="HIX75502.1"/>
    <property type="molecule type" value="Genomic_DNA"/>
</dbReference>
<dbReference type="SUPFAM" id="SSF52540">
    <property type="entry name" value="P-loop containing nucleoside triphosphate hydrolases"/>
    <property type="match status" value="1"/>
</dbReference>
<evidence type="ECO:0000259" key="1">
    <source>
        <dbReference type="Pfam" id="PF13304"/>
    </source>
</evidence>
<organism evidence="2 3">
    <name type="scientific">Candidatus Parabacteroides intestinipullorum</name>
    <dbReference type="NCBI Taxonomy" id="2838723"/>
    <lineage>
        <taxon>Bacteria</taxon>
        <taxon>Pseudomonadati</taxon>
        <taxon>Bacteroidota</taxon>
        <taxon>Bacteroidia</taxon>
        <taxon>Bacteroidales</taxon>
        <taxon>Tannerellaceae</taxon>
        <taxon>Parabacteroides</taxon>
    </lineage>
</organism>
<gene>
    <name evidence="2" type="ORF">H9977_10790</name>
</gene>
<evidence type="ECO:0000313" key="2">
    <source>
        <dbReference type="EMBL" id="HIX75502.1"/>
    </source>
</evidence>
<dbReference type="Proteomes" id="UP000886740">
    <property type="component" value="Unassembled WGS sequence"/>
</dbReference>
<evidence type="ECO:0000313" key="3">
    <source>
        <dbReference type="Proteomes" id="UP000886740"/>
    </source>
</evidence>
<name>A0A9D1XAL3_9BACT</name>
<dbReference type="Pfam" id="PF13304">
    <property type="entry name" value="AAA_21"/>
    <property type="match status" value="1"/>
</dbReference>
<dbReference type="AlphaFoldDB" id="A0A9D1XAL3"/>
<dbReference type="PANTHER" id="PTHR43581:SF2">
    <property type="entry name" value="EXCINUCLEASE ATPASE SUBUNIT"/>
    <property type="match status" value="1"/>
</dbReference>
<dbReference type="GO" id="GO:0016887">
    <property type="term" value="F:ATP hydrolysis activity"/>
    <property type="evidence" value="ECO:0007669"/>
    <property type="project" value="InterPro"/>
</dbReference>
<keyword evidence="2" id="KW-0547">Nucleotide-binding</keyword>
<sequence length="400" mass="45826">MVDINLCKIGIGEFGPILRGTGGNLIDIPKCTCFVGPQGSGKSTVAKLISEFSWLEKALVRGEVSEKDLVKKNRFQNKYCQYHRLSSYFRPETWIAYEGEYYHFLYAEGAFSVSRREVEVFDLPKVLYIPAERNLVSVTDKTGIIKFLPDALRSFYEEYDNARSNIKAELSLPVDDIVFTYDRLNRIGWIKGDKFRTRLSDSASGFQSLAPLFLASWHLGELVMNDMNKTKMEQAVYEKMEREVRAIMTNSDLTEEVRNAALKSLSSRFRYSHFVNVVEEPELNLYPVSQERLLRELVRQVNTHEGNRLICTTHSPYILSALNNLMYAAQVGVNHPIEVEKIIPSIYWIEPEKVAAYTTEGGLIQSIIDTEIKQIEAERIDNISSELNTKYEQLLDLDAE</sequence>
<dbReference type="InterPro" id="IPR003959">
    <property type="entry name" value="ATPase_AAA_core"/>
</dbReference>
<accession>A0A9D1XAL3</accession>
<protein>
    <submittedName>
        <fullName evidence="2">ATP-binding protein</fullName>
    </submittedName>
</protein>
<dbReference type="GO" id="GO:0005524">
    <property type="term" value="F:ATP binding"/>
    <property type="evidence" value="ECO:0007669"/>
    <property type="project" value="UniProtKB-KW"/>
</dbReference>
<proteinExistence type="predicted"/>
<dbReference type="Gene3D" id="3.40.50.300">
    <property type="entry name" value="P-loop containing nucleotide triphosphate hydrolases"/>
    <property type="match status" value="1"/>
</dbReference>
<dbReference type="PANTHER" id="PTHR43581">
    <property type="entry name" value="ATP/GTP PHOSPHATASE"/>
    <property type="match status" value="1"/>
</dbReference>
<dbReference type="InterPro" id="IPR027417">
    <property type="entry name" value="P-loop_NTPase"/>
</dbReference>
<reference evidence="2" key="2">
    <citation type="submission" date="2021-04" db="EMBL/GenBank/DDBJ databases">
        <authorList>
            <person name="Gilroy R."/>
        </authorList>
    </citation>
    <scope>NUCLEOTIDE SEQUENCE</scope>
    <source>
        <strain evidence="2">ChiGjej6B6-14162</strain>
    </source>
</reference>
<reference evidence="2" key="1">
    <citation type="journal article" date="2021" name="PeerJ">
        <title>Extensive microbial diversity within the chicken gut microbiome revealed by metagenomics and culture.</title>
        <authorList>
            <person name="Gilroy R."/>
            <person name="Ravi A."/>
            <person name="Getino M."/>
            <person name="Pursley I."/>
            <person name="Horton D.L."/>
            <person name="Alikhan N.F."/>
            <person name="Baker D."/>
            <person name="Gharbi K."/>
            <person name="Hall N."/>
            <person name="Watson M."/>
            <person name="Adriaenssens E.M."/>
            <person name="Foster-Nyarko E."/>
            <person name="Jarju S."/>
            <person name="Secka A."/>
            <person name="Antonio M."/>
            <person name="Oren A."/>
            <person name="Chaudhuri R.R."/>
            <person name="La Ragione R."/>
            <person name="Hildebrand F."/>
            <person name="Pallen M.J."/>
        </authorList>
    </citation>
    <scope>NUCLEOTIDE SEQUENCE</scope>
    <source>
        <strain evidence="2">ChiGjej6B6-14162</strain>
    </source>
</reference>
<keyword evidence="2" id="KW-0067">ATP-binding</keyword>